<dbReference type="OrthoDB" id="48988at2759"/>
<evidence type="ECO:0000259" key="7">
    <source>
        <dbReference type="Pfam" id="PF07005"/>
    </source>
</evidence>
<evidence type="ECO:0000256" key="6">
    <source>
        <dbReference type="ARBA" id="ARBA00023277"/>
    </source>
</evidence>
<reference evidence="9 10" key="1">
    <citation type="submission" date="2020-01" db="EMBL/GenBank/DDBJ databases">
        <title>Identification and distribution of gene clusters putatively required for synthesis of sphingolipid metabolism inhibitors in phylogenetically diverse species of the filamentous fungus Fusarium.</title>
        <authorList>
            <person name="Kim H.-S."/>
            <person name="Busman M."/>
            <person name="Brown D.W."/>
            <person name="Divon H."/>
            <person name="Uhlig S."/>
            <person name="Proctor R.H."/>
        </authorList>
    </citation>
    <scope>NUCLEOTIDE SEQUENCE [LARGE SCALE GENOMIC DNA]</scope>
    <source>
        <strain evidence="9 10">NRRL 20459</strain>
    </source>
</reference>
<dbReference type="InterPro" id="IPR031475">
    <property type="entry name" value="NBD_C"/>
</dbReference>
<dbReference type="InterPro" id="IPR037051">
    <property type="entry name" value="4-carb_acid_sugar_kinase_N_sf"/>
</dbReference>
<evidence type="ECO:0000259" key="8">
    <source>
        <dbReference type="Pfam" id="PF17042"/>
    </source>
</evidence>
<name>A0A8H4KZF8_9HYPO</name>
<dbReference type="Proteomes" id="UP000554235">
    <property type="component" value="Unassembled WGS sequence"/>
</dbReference>
<evidence type="ECO:0000256" key="4">
    <source>
        <dbReference type="ARBA" id="ARBA00022777"/>
    </source>
</evidence>
<dbReference type="Gene3D" id="3.40.50.10840">
    <property type="entry name" value="Putative sugar-binding, N-terminal domain"/>
    <property type="match status" value="1"/>
</dbReference>
<dbReference type="GO" id="GO:0005524">
    <property type="term" value="F:ATP binding"/>
    <property type="evidence" value="ECO:0007669"/>
    <property type="project" value="UniProtKB-KW"/>
</dbReference>
<gene>
    <name evidence="9" type="ORF">FALBO_14327</name>
</gene>
<dbReference type="AlphaFoldDB" id="A0A8H4KZF8"/>
<evidence type="ECO:0008006" key="11">
    <source>
        <dbReference type="Google" id="ProtNLM"/>
    </source>
</evidence>
<protein>
    <recommendedName>
        <fullName evidence="11">Dehydrogenase</fullName>
    </recommendedName>
</protein>
<dbReference type="EMBL" id="JAADYS010002316">
    <property type="protein sequence ID" value="KAF4458922.1"/>
    <property type="molecule type" value="Genomic_DNA"/>
</dbReference>
<proteinExistence type="inferred from homology"/>
<accession>A0A8H4KZF8</accession>
<dbReference type="SUPFAM" id="SSF142764">
    <property type="entry name" value="YgbK-like"/>
    <property type="match status" value="1"/>
</dbReference>
<comment type="caution">
    <text evidence="9">The sequence shown here is derived from an EMBL/GenBank/DDBJ whole genome shotgun (WGS) entry which is preliminary data.</text>
</comment>
<feature type="domain" description="Four-carbon acid sugar kinase N-terminal" evidence="7">
    <location>
        <begin position="44"/>
        <end position="286"/>
    </location>
</feature>
<sequence length="487" mass="52751">MAAQGELDLATTLSSLPPVNLASLQLREKIRSDIRHPSAKTPLLVILDDDPTGTQTCHDITILTVWDKDTLLSAFKTTEAGSGFFILTNSRAFHPKQAKALMIEICTNLKAASQETGVQCEIVLRGDSILRGHFPLEPDAVEEVNGPADAWILCPFFLQGGRYTIDDIHYVGENNRLIPAAQTPFAKDATFGYKNSNLRDYVVEKSNGKIPRQDTASIDLDTIRTKGEDGVLELILQRLKESSSRVVFVINAVADEDIDVVVAALLQASQLGKRFLFRTGAAFVSSRLAISQIAPLSAQQLGLASNRGGLIIAGSYVPKTTAQLTALVEKSGSKLTPITLNVKTLLASPEEGQADIQRAIQRASEEIKRGQDVLVMTSRELIVGQDAVESLDIGSTVAKALVSFLQQLEEKPRYIIAKGGITSSDMATKGLRMKSALILGQAAPGVPLWRCDEATSKWPGLPYVVFPGNVGSDDTLFEVVEKWRDGN</sequence>
<organism evidence="9 10">
    <name type="scientific">Fusarium albosuccineum</name>
    <dbReference type="NCBI Taxonomy" id="1237068"/>
    <lineage>
        <taxon>Eukaryota</taxon>
        <taxon>Fungi</taxon>
        <taxon>Dikarya</taxon>
        <taxon>Ascomycota</taxon>
        <taxon>Pezizomycotina</taxon>
        <taxon>Sordariomycetes</taxon>
        <taxon>Hypocreomycetidae</taxon>
        <taxon>Hypocreales</taxon>
        <taxon>Nectriaceae</taxon>
        <taxon>Fusarium</taxon>
        <taxon>Fusarium decemcellulare species complex</taxon>
    </lineage>
</organism>
<keyword evidence="10" id="KW-1185">Reference proteome</keyword>
<dbReference type="Pfam" id="PF17042">
    <property type="entry name" value="NBD_C"/>
    <property type="match status" value="1"/>
</dbReference>
<keyword evidence="3" id="KW-0547">Nucleotide-binding</keyword>
<evidence type="ECO:0000313" key="10">
    <source>
        <dbReference type="Proteomes" id="UP000554235"/>
    </source>
</evidence>
<keyword evidence="6" id="KW-0119">Carbohydrate metabolism</keyword>
<keyword evidence="4" id="KW-0418">Kinase</keyword>
<dbReference type="InterPro" id="IPR010737">
    <property type="entry name" value="4-carb_acid_sugar_kinase_N"/>
</dbReference>
<dbReference type="GO" id="GO:0016301">
    <property type="term" value="F:kinase activity"/>
    <property type="evidence" value="ECO:0007669"/>
    <property type="project" value="UniProtKB-KW"/>
</dbReference>
<dbReference type="Gene3D" id="3.40.980.20">
    <property type="entry name" value="Four-carbon acid sugar kinase, nucleotide binding domain"/>
    <property type="match status" value="1"/>
</dbReference>
<evidence type="ECO:0000256" key="1">
    <source>
        <dbReference type="ARBA" id="ARBA00005715"/>
    </source>
</evidence>
<dbReference type="Pfam" id="PF07005">
    <property type="entry name" value="SBD_N"/>
    <property type="match status" value="1"/>
</dbReference>
<feature type="domain" description="Four-carbon acid sugar kinase nucleotide binding" evidence="8">
    <location>
        <begin position="310"/>
        <end position="476"/>
    </location>
</feature>
<evidence type="ECO:0000256" key="2">
    <source>
        <dbReference type="ARBA" id="ARBA00022679"/>
    </source>
</evidence>
<keyword evidence="5" id="KW-0067">ATP-binding</keyword>
<evidence type="ECO:0000313" key="9">
    <source>
        <dbReference type="EMBL" id="KAF4458922.1"/>
    </source>
</evidence>
<evidence type="ECO:0000256" key="3">
    <source>
        <dbReference type="ARBA" id="ARBA00022741"/>
    </source>
</evidence>
<dbReference type="InterPro" id="IPR042213">
    <property type="entry name" value="NBD_C_sf"/>
</dbReference>
<evidence type="ECO:0000256" key="5">
    <source>
        <dbReference type="ARBA" id="ARBA00022840"/>
    </source>
</evidence>
<keyword evidence="2" id="KW-0808">Transferase</keyword>
<comment type="similarity">
    <text evidence="1">Belongs to the four-carbon acid sugar kinase family.</text>
</comment>